<keyword evidence="5" id="KW-0732">Signal</keyword>
<evidence type="ECO:0000256" key="2">
    <source>
        <dbReference type="ARBA" id="ARBA00023043"/>
    </source>
</evidence>
<dbReference type="Gene3D" id="1.25.40.20">
    <property type="entry name" value="Ankyrin repeat-containing domain"/>
    <property type="match status" value="2"/>
</dbReference>
<feature type="repeat" description="ANK" evidence="3">
    <location>
        <begin position="205"/>
        <end position="237"/>
    </location>
</feature>
<evidence type="ECO:0000259" key="6">
    <source>
        <dbReference type="SMART" id="SM00005"/>
    </source>
</evidence>
<dbReference type="PANTHER" id="PTHR24171">
    <property type="entry name" value="ANKYRIN REPEAT DOMAIN-CONTAINING PROTEIN 39-RELATED"/>
    <property type="match status" value="1"/>
</dbReference>
<dbReference type="Gene3D" id="1.10.533.10">
    <property type="entry name" value="Death Domain, Fas"/>
    <property type="match status" value="1"/>
</dbReference>
<evidence type="ECO:0000313" key="7">
    <source>
        <dbReference type="Proteomes" id="UP000046393"/>
    </source>
</evidence>
<dbReference type="SMART" id="SM00248">
    <property type="entry name" value="ANK"/>
    <property type="match status" value="5"/>
</dbReference>
<keyword evidence="2 3" id="KW-0040">ANK repeat</keyword>
<dbReference type="AlphaFoldDB" id="A0A158R4S7"/>
<dbReference type="PROSITE" id="PS50297">
    <property type="entry name" value="ANK_REP_REGION"/>
    <property type="match status" value="3"/>
</dbReference>
<dbReference type="Pfam" id="PF12796">
    <property type="entry name" value="Ank_2"/>
    <property type="match status" value="2"/>
</dbReference>
<dbReference type="InterPro" id="IPR036770">
    <property type="entry name" value="Ankyrin_rpt-contain_sf"/>
</dbReference>
<dbReference type="PROSITE" id="PS50088">
    <property type="entry name" value="ANK_REPEAT"/>
    <property type="match status" value="4"/>
</dbReference>
<feature type="repeat" description="ANK" evidence="3">
    <location>
        <begin position="172"/>
        <end position="204"/>
    </location>
</feature>
<feature type="chain" id="PRO_5007631458" evidence="5">
    <location>
        <begin position="21"/>
        <end position="393"/>
    </location>
</feature>
<dbReference type="InterPro" id="IPR011029">
    <property type="entry name" value="DEATH-like_dom_sf"/>
</dbReference>
<proteinExistence type="predicted"/>
<dbReference type="SUPFAM" id="SSF48403">
    <property type="entry name" value="Ankyrin repeat"/>
    <property type="match status" value="1"/>
</dbReference>
<dbReference type="SMART" id="SM00005">
    <property type="entry name" value="DEATH"/>
    <property type="match status" value="1"/>
</dbReference>
<feature type="compositionally biased region" description="Basic and acidic residues" evidence="4">
    <location>
        <begin position="112"/>
        <end position="127"/>
    </location>
</feature>
<reference evidence="8" key="1">
    <citation type="submission" date="2016-04" db="UniProtKB">
        <authorList>
            <consortium name="WormBaseParasite"/>
        </authorList>
    </citation>
    <scope>IDENTIFICATION</scope>
</reference>
<keyword evidence="1" id="KW-0677">Repeat</keyword>
<evidence type="ECO:0000313" key="8">
    <source>
        <dbReference type="WBParaSite" id="SMUV_0000430401-mRNA-1"/>
    </source>
</evidence>
<evidence type="ECO:0000256" key="3">
    <source>
        <dbReference type="PROSITE-ProRule" id="PRU00023"/>
    </source>
</evidence>
<dbReference type="SUPFAM" id="SSF47986">
    <property type="entry name" value="DEATH domain"/>
    <property type="match status" value="1"/>
</dbReference>
<dbReference type="Pfam" id="PF00531">
    <property type="entry name" value="Death"/>
    <property type="match status" value="1"/>
</dbReference>
<dbReference type="CDD" id="cd08310">
    <property type="entry name" value="Death_NFkB-like"/>
    <property type="match status" value="1"/>
</dbReference>
<feature type="domain" description="Death" evidence="6">
    <location>
        <begin position="300"/>
        <end position="389"/>
    </location>
</feature>
<dbReference type="PRINTS" id="PR01415">
    <property type="entry name" value="ANKYRIN"/>
</dbReference>
<feature type="repeat" description="ANK" evidence="3">
    <location>
        <begin position="54"/>
        <end position="86"/>
    </location>
</feature>
<dbReference type="GO" id="GO:0007165">
    <property type="term" value="P:signal transduction"/>
    <property type="evidence" value="ECO:0007669"/>
    <property type="project" value="InterPro"/>
</dbReference>
<evidence type="ECO:0000256" key="1">
    <source>
        <dbReference type="ARBA" id="ARBA00022737"/>
    </source>
</evidence>
<evidence type="ECO:0000256" key="5">
    <source>
        <dbReference type="SAM" id="SignalP"/>
    </source>
</evidence>
<accession>A0A158R4S7</accession>
<name>A0A158R4S7_9BILA</name>
<organism evidence="7 8">
    <name type="scientific">Syphacia muris</name>
    <dbReference type="NCBI Taxonomy" id="451379"/>
    <lineage>
        <taxon>Eukaryota</taxon>
        <taxon>Metazoa</taxon>
        <taxon>Ecdysozoa</taxon>
        <taxon>Nematoda</taxon>
        <taxon>Chromadorea</taxon>
        <taxon>Rhabditida</taxon>
        <taxon>Spirurina</taxon>
        <taxon>Oxyuridomorpha</taxon>
        <taxon>Oxyuroidea</taxon>
        <taxon>Oxyuridae</taxon>
        <taxon>Syphacia</taxon>
    </lineage>
</organism>
<feature type="signal peptide" evidence="5">
    <location>
        <begin position="1"/>
        <end position="20"/>
    </location>
</feature>
<dbReference type="WBParaSite" id="SMUV_0000430401-mRNA-1">
    <property type="protein sequence ID" value="SMUV_0000430401-mRNA-1"/>
    <property type="gene ID" value="SMUV_0000430401"/>
</dbReference>
<dbReference type="Proteomes" id="UP000046393">
    <property type="component" value="Unplaced"/>
</dbReference>
<dbReference type="InterPro" id="IPR000488">
    <property type="entry name" value="Death_dom"/>
</dbReference>
<dbReference type="InterPro" id="IPR002110">
    <property type="entry name" value="Ankyrin_rpt"/>
</dbReference>
<keyword evidence="7" id="KW-1185">Reference proteome</keyword>
<feature type="region of interest" description="Disordered" evidence="4">
    <location>
        <begin position="112"/>
        <end position="139"/>
    </location>
</feature>
<protein>
    <submittedName>
        <fullName evidence="8">ANK_REP_REGION domain-containing protein</fullName>
    </submittedName>
</protein>
<feature type="repeat" description="ANK" evidence="3">
    <location>
        <begin position="139"/>
        <end position="171"/>
    </location>
</feature>
<dbReference type="STRING" id="451379.A0A158R4S7"/>
<sequence>MINRATVILMLVMIALHIAARNRQNFALKTLLTAVREGDDPDEQNRTINARNARGQTPLHCAVRSGDADCVHYLVVAGADKKLMDNEKNMVTHYLGEVYNDAIYKEILESNVEEERQENTTDSEAHVKQPNPLSSKNAEGYTPAHIAVRKLKLGLLEAFIEAKASIDIPDNNGETPLISAMQLDDTDIATLLIKNKCNVNAISDQKETPLSIACKKKNLLLIGRLLDAGADINIPDKDGKFVKDIEDEEVQKILNGERIQPLEAHEVDTTAMPSSSSYNENTETQRLSTYNYRIHASVNTDDVSAMDYLTRLRLSKLLDAEDKWEKLAEHLNCEHMIEFIRVCADETSSPTMILLDQYEQIPNANISTIAKCLEEMEETAALRLLRPTQNEEN</sequence>
<evidence type="ECO:0000256" key="4">
    <source>
        <dbReference type="SAM" id="MobiDB-lite"/>
    </source>
</evidence>